<dbReference type="EMBL" id="MHCS01000009">
    <property type="protein sequence ID" value="OGY26839.1"/>
    <property type="molecule type" value="Genomic_DNA"/>
</dbReference>
<sequence length="166" mass="18570">MSESAPNKNVEFLPPNLPTPKNILSQVDSKIYKQLFIFLGVALIIAIALYIYIRIGQEMVVKEQTKETVNQTQVVDKKAEETKAKFSIDQQRKNDVVIINSALKSYFVTNKKPPQSLDELVPGSLPQLPTDPETKENYSYTPTENPDGWKVSATLSDGKVFEVNGP</sequence>
<dbReference type="STRING" id="1802596.A2Z11_01505"/>
<evidence type="ECO:0000313" key="3">
    <source>
        <dbReference type="EMBL" id="OGY26839.1"/>
    </source>
</evidence>
<keyword evidence="2" id="KW-0472">Membrane</keyword>
<keyword evidence="2" id="KW-0812">Transmembrane</keyword>
<comment type="caution">
    <text evidence="3">The sequence shown here is derived from an EMBL/GenBank/DDBJ whole genome shotgun (WGS) entry which is preliminary data.</text>
</comment>
<evidence type="ECO:0000256" key="2">
    <source>
        <dbReference type="SAM" id="Phobius"/>
    </source>
</evidence>
<protein>
    <recommendedName>
        <fullName evidence="5">Type II secretion system protein GspG C-terminal domain-containing protein</fullName>
    </recommendedName>
</protein>
<accession>A0A1G1WGI5</accession>
<evidence type="ECO:0000313" key="4">
    <source>
        <dbReference type="Proteomes" id="UP000176389"/>
    </source>
</evidence>
<feature type="transmembrane region" description="Helical" evidence="2">
    <location>
        <begin position="35"/>
        <end position="53"/>
    </location>
</feature>
<evidence type="ECO:0000256" key="1">
    <source>
        <dbReference type="SAM" id="MobiDB-lite"/>
    </source>
</evidence>
<keyword evidence="2" id="KW-1133">Transmembrane helix</keyword>
<dbReference type="Proteomes" id="UP000176389">
    <property type="component" value="Unassembled WGS sequence"/>
</dbReference>
<gene>
    <name evidence="3" type="ORF">A2Z11_01505</name>
</gene>
<evidence type="ECO:0008006" key="5">
    <source>
        <dbReference type="Google" id="ProtNLM"/>
    </source>
</evidence>
<feature type="region of interest" description="Disordered" evidence="1">
    <location>
        <begin position="117"/>
        <end position="153"/>
    </location>
</feature>
<name>A0A1G1WGI5_9BACT</name>
<organism evidence="3 4">
    <name type="scientific">Candidatus Woykebacteria bacterium RBG_16_43_9</name>
    <dbReference type="NCBI Taxonomy" id="1802596"/>
    <lineage>
        <taxon>Bacteria</taxon>
        <taxon>Candidatus Woykeibacteriota</taxon>
    </lineage>
</organism>
<proteinExistence type="predicted"/>
<reference evidence="3 4" key="1">
    <citation type="journal article" date="2016" name="Nat. Commun.">
        <title>Thousands of microbial genomes shed light on interconnected biogeochemical processes in an aquifer system.</title>
        <authorList>
            <person name="Anantharaman K."/>
            <person name="Brown C.T."/>
            <person name="Hug L.A."/>
            <person name="Sharon I."/>
            <person name="Castelle C.J."/>
            <person name="Probst A.J."/>
            <person name="Thomas B.C."/>
            <person name="Singh A."/>
            <person name="Wilkins M.J."/>
            <person name="Karaoz U."/>
            <person name="Brodie E.L."/>
            <person name="Williams K.H."/>
            <person name="Hubbard S.S."/>
            <person name="Banfield J.F."/>
        </authorList>
    </citation>
    <scope>NUCLEOTIDE SEQUENCE [LARGE SCALE GENOMIC DNA]</scope>
</reference>
<dbReference type="AlphaFoldDB" id="A0A1G1WGI5"/>